<dbReference type="OrthoDB" id="9775197at2"/>
<protein>
    <recommendedName>
        <fullName evidence="3">Solute-binding protein family 3/N-terminal domain-containing protein</fullName>
    </recommendedName>
</protein>
<dbReference type="InterPro" id="IPR001638">
    <property type="entry name" value="Solute-binding_3/MltF_N"/>
</dbReference>
<dbReference type="PANTHER" id="PTHR35936">
    <property type="entry name" value="MEMBRANE-BOUND LYTIC MUREIN TRANSGLYCOSYLASE F"/>
    <property type="match status" value="1"/>
</dbReference>
<sequence>MKKITAKLIKGFALLAIVLSATIMTGCSQVGKRADQQDNWSKINKAKKVTVGLDDSFVPMGFRQKSGNLVGYDVDLARAVFKLYHIKVSFQTIDWSMNATELKNGTIDLIWNGYTKTPEREKKVAFSTTYLRNNQTLVSLRKDKIKSLKDMKGKSLGVQTGSSGANDIGTYPSLLKNRIKGNQPILYDSFTNAFIDLNAGRIQGLLIDSTYADYYVKHEADPSKYRIISTPFPKEEFGVGLRKSDTTLKRKIDDGLKVLAKNGTLNSINKKWFGNDVDSPLVAK</sequence>
<dbReference type="PROSITE" id="PS51257">
    <property type="entry name" value="PROKAR_LIPOPROTEIN"/>
    <property type="match status" value="1"/>
</dbReference>
<keyword evidence="1 2" id="KW-0732">Signal</keyword>
<dbReference type="SMART" id="SM00062">
    <property type="entry name" value="PBPb"/>
    <property type="match status" value="1"/>
</dbReference>
<feature type="chain" id="PRO_5039502425" description="Solute-binding protein family 3/N-terminal domain-containing protein" evidence="2">
    <location>
        <begin position="24"/>
        <end position="284"/>
    </location>
</feature>
<dbReference type="SUPFAM" id="SSF53850">
    <property type="entry name" value="Periplasmic binding protein-like II"/>
    <property type="match status" value="1"/>
</dbReference>
<name>A0A4R5NIG4_9LACO</name>
<evidence type="ECO:0000313" key="5">
    <source>
        <dbReference type="Proteomes" id="UP000294854"/>
    </source>
</evidence>
<evidence type="ECO:0000313" key="4">
    <source>
        <dbReference type="EMBL" id="TDG74355.1"/>
    </source>
</evidence>
<evidence type="ECO:0000259" key="3">
    <source>
        <dbReference type="SMART" id="SM00062"/>
    </source>
</evidence>
<evidence type="ECO:0000256" key="1">
    <source>
        <dbReference type="ARBA" id="ARBA00022729"/>
    </source>
</evidence>
<organism evidence="4 5">
    <name type="scientific">Secundilactobacillus malefermentans</name>
    <dbReference type="NCBI Taxonomy" id="176292"/>
    <lineage>
        <taxon>Bacteria</taxon>
        <taxon>Bacillati</taxon>
        <taxon>Bacillota</taxon>
        <taxon>Bacilli</taxon>
        <taxon>Lactobacillales</taxon>
        <taxon>Lactobacillaceae</taxon>
        <taxon>Secundilactobacillus</taxon>
    </lineage>
</organism>
<evidence type="ECO:0000256" key="2">
    <source>
        <dbReference type="SAM" id="SignalP"/>
    </source>
</evidence>
<dbReference type="PANTHER" id="PTHR35936:SF34">
    <property type="entry name" value="ABC TRANSPORTER EXTRACELLULAR-BINDING PROTEIN YCKB-RELATED"/>
    <property type="match status" value="1"/>
</dbReference>
<feature type="signal peptide" evidence="2">
    <location>
        <begin position="1"/>
        <end position="23"/>
    </location>
</feature>
<accession>A0A4R5NIG4</accession>
<dbReference type="AlphaFoldDB" id="A0A4R5NIG4"/>
<dbReference type="CDD" id="cd00996">
    <property type="entry name" value="PBP2_AatB_like"/>
    <property type="match status" value="1"/>
</dbReference>
<proteinExistence type="predicted"/>
<keyword evidence="5" id="KW-1185">Reference proteome</keyword>
<dbReference type="Proteomes" id="UP000294854">
    <property type="component" value="Unassembled WGS sequence"/>
</dbReference>
<dbReference type="EMBL" id="PUFO01000079">
    <property type="protein sequence ID" value="TDG74355.1"/>
    <property type="molecule type" value="Genomic_DNA"/>
</dbReference>
<dbReference type="STRING" id="1122149.FD44_GL002004"/>
<feature type="domain" description="Solute-binding protein family 3/N-terminal" evidence="3">
    <location>
        <begin position="48"/>
        <end position="276"/>
    </location>
</feature>
<reference evidence="4 5" key="1">
    <citation type="journal article" date="2019" name="Appl. Microbiol. Biotechnol.">
        <title>Uncovering carbohydrate metabolism through a genotype-phenotype association study of 56 lactic acid bacteria genomes.</title>
        <authorList>
            <person name="Buron-Moles G."/>
            <person name="Chailyan A."/>
            <person name="Dolejs I."/>
            <person name="Forster J."/>
            <person name="Miks M.H."/>
        </authorList>
    </citation>
    <scope>NUCLEOTIDE SEQUENCE [LARGE SCALE GENOMIC DNA]</scope>
    <source>
        <strain evidence="4 5">ATCC 49373</strain>
    </source>
</reference>
<gene>
    <name evidence="4" type="ORF">C5L31_000922</name>
</gene>
<comment type="caution">
    <text evidence="4">The sequence shown here is derived from an EMBL/GenBank/DDBJ whole genome shotgun (WGS) entry which is preliminary data.</text>
</comment>
<dbReference type="Gene3D" id="3.40.190.10">
    <property type="entry name" value="Periplasmic binding protein-like II"/>
    <property type="match status" value="2"/>
</dbReference>
<dbReference type="RefSeq" id="WP_010620687.1">
    <property type="nucleotide sequence ID" value="NZ_PUFO01000079.1"/>
</dbReference>
<dbReference type="Pfam" id="PF00497">
    <property type="entry name" value="SBP_bac_3"/>
    <property type="match status" value="1"/>
</dbReference>